<evidence type="ECO:0000313" key="2">
    <source>
        <dbReference type="EMBL" id="SVB99350.1"/>
    </source>
</evidence>
<organism evidence="2">
    <name type="scientific">marine metagenome</name>
    <dbReference type="NCBI Taxonomy" id="408172"/>
    <lineage>
        <taxon>unclassified sequences</taxon>
        <taxon>metagenomes</taxon>
        <taxon>ecological metagenomes</taxon>
    </lineage>
</organism>
<dbReference type="AlphaFoldDB" id="A0A382II71"/>
<evidence type="ECO:0008006" key="3">
    <source>
        <dbReference type="Google" id="ProtNLM"/>
    </source>
</evidence>
<keyword evidence="1" id="KW-0812">Transmembrane</keyword>
<gene>
    <name evidence="2" type="ORF">METZ01_LOCUS252204</name>
</gene>
<accession>A0A382II71</accession>
<reference evidence="2" key="1">
    <citation type="submission" date="2018-05" db="EMBL/GenBank/DDBJ databases">
        <authorList>
            <person name="Lanie J.A."/>
            <person name="Ng W.-L."/>
            <person name="Kazmierczak K.M."/>
            <person name="Andrzejewski T.M."/>
            <person name="Davidsen T.M."/>
            <person name="Wayne K.J."/>
            <person name="Tettelin H."/>
            <person name="Glass J.I."/>
            <person name="Rusch D."/>
            <person name="Podicherti R."/>
            <person name="Tsui H.-C.T."/>
            <person name="Winkler M.E."/>
        </authorList>
    </citation>
    <scope>NUCLEOTIDE SEQUENCE</scope>
</reference>
<proteinExistence type="predicted"/>
<feature type="non-terminal residue" evidence="2">
    <location>
        <position position="119"/>
    </location>
</feature>
<protein>
    <recommendedName>
        <fullName evidence="3">AsmA-like C-terminal domain-containing protein</fullName>
    </recommendedName>
</protein>
<sequence>MKFRDVVLGTLVLTLIILSIFPMRGLYKITNLDNYFSAETIQGFWWNAKFQNVSFNSSLVGDAIITFRPVELIKGKLAIHSQIEGVHLNIEAVVGLSIKGYNFIEGLKLKARPAKKYKN</sequence>
<feature type="transmembrane region" description="Helical" evidence="1">
    <location>
        <begin position="6"/>
        <end position="27"/>
    </location>
</feature>
<name>A0A382II71_9ZZZZ</name>
<keyword evidence="1" id="KW-0472">Membrane</keyword>
<evidence type="ECO:0000256" key="1">
    <source>
        <dbReference type="SAM" id="Phobius"/>
    </source>
</evidence>
<dbReference type="EMBL" id="UINC01067568">
    <property type="protein sequence ID" value="SVB99350.1"/>
    <property type="molecule type" value="Genomic_DNA"/>
</dbReference>
<keyword evidence="1" id="KW-1133">Transmembrane helix</keyword>